<keyword evidence="5" id="KW-1133">Transmembrane helix</keyword>
<comment type="caution">
    <text evidence="9">The sequence shown here is derived from an EMBL/GenBank/DDBJ whole genome shotgun (WGS) entry which is preliminary data.</text>
</comment>
<keyword evidence="3" id="KW-0378">Hydrolase</keyword>
<organism evidence="9 10">
    <name type="scientific">Oceanipulchritudo coccoides</name>
    <dbReference type="NCBI Taxonomy" id="2706888"/>
    <lineage>
        <taxon>Bacteria</taxon>
        <taxon>Pseudomonadati</taxon>
        <taxon>Verrucomicrobiota</taxon>
        <taxon>Opitutia</taxon>
        <taxon>Puniceicoccales</taxon>
        <taxon>Oceanipulchritudinaceae</taxon>
        <taxon>Oceanipulchritudo</taxon>
    </lineage>
</organism>
<name>A0A6B2LZJ3_9BACT</name>
<dbReference type="Pfam" id="PF00932">
    <property type="entry name" value="LTD"/>
    <property type="match status" value="1"/>
</dbReference>
<evidence type="ECO:0000313" key="10">
    <source>
        <dbReference type="Proteomes" id="UP000478417"/>
    </source>
</evidence>
<sequence>MNTKNIEKTGSTDRIYSWATIIFALFLVWGNTPAIAEKTGVLCSNNATPASLHELQIGAYYYPWYGSDGRHWNEGYFRGDLRPQQLPLLGEYDSRDEATINQHIEWAKDAGIDFFALSFWGEDTWVNQTAKNCFTKASALKDFKFTILYETVADKLLVPYRVKGDLTFELGNELEQRFIDSIDYLAETYFSHPSYLRIDDKPVLIIYVTHQFAGDYKGAIQRLRATIREKHGMELFLIGDEVDPIKPPVEDRIACFDAITPYIQYASPIQTLPDTALGYADDVWILQNARMKNTRFKAISDRLGIEFVPNALPGFNDRGVRLDVNHYYLPHRRNAHDPRKYGLFEDYLDMAGEFMNPDFKLMMVTSWNEWHEDTQLEPDSGVPTREPATHTVGLNVEPYGFDLLNILKEFKNTYSGPKSLPSVKKINITELCLAVNGNKQAGYIELHNPGSESVDLQGMRLCLRSRHDSFERDNFYVKLSGSIPAGENYLVATPAARDFLKEKEQLTVDQTTTAAVLPRISMNNGQIALRDQEGRIVDAFSWTAESSFDGDYVEKDNFKIDTVPAPNQSIIRRSHKQDRNNNALDFTIDLSSPKR</sequence>
<evidence type="ECO:0000256" key="2">
    <source>
        <dbReference type="ARBA" id="ARBA00022692"/>
    </source>
</evidence>
<dbReference type="RefSeq" id="WP_163962631.1">
    <property type="nucleotide sequence ID" value="NZ_JAAGNX010000001.1"/>
</dbReference>
<keyword evidence="4" id="KW-0735">Signal-anchor</keyword>
<evidence type="ECO:0000256" key="4">
    <source>
        <dbReference type="ARBA" id="ARBA00022968"/>
    </source>
</evidence>
<dbReference type="EMBL" id="JAAGNX010000001">
    <property type="protein sequence ID" value="NDV61572.1"/>
    <property type="molecule type" value="Genomic_DNA"/>
</dbReference>
<accession>A0A6B2LZJ3</accession>
<proteinExistence type="predicted"/>
<evidence type="ECO:0000256" key="6">
    <source>
        <dbReference type="ARBA" id="ARBA00023034"/>
    </source>
</evidence>
<dbReference type="InterPro" id="IPR026071">
    <property type="entry name" value="Glyco_Hydrolase_99"/>
</dbReference>
<dbReference type="Proteomes" id="UP000478417">
    <property type="component" value="Unassembled WGS sequence"/>
</dbReference>
<keyword evidence="6" id="KW-0333">Golgi apparatus</keyword>
<dbReference type="PANTHER" id="PTHR13572:SF4">
    <property type="entry name" value="RE57134P"/>
    <property type="match status" value="1"/>
</dbReference>
<comment type="subcellular location">
    <subcellularLocation>
        <location evidence="1">Golgi apparatus membrane</location>
        <topology evidence="1">Single-pass type II membrane protein</topology>
    </subcellularLocation>
</comment>
<dbReference type="InterPro" id="IPR032719">
    <property type="entry name" value="WbsX"/>
</dbReference>
<reference evidence="9 10" key="1">
    <citation type="submission" date="2020-02" db="EMBL/GenBank/DDBJ databases">
        <title>Albibacoteraceae fam. nov., the first described family within the subdivision 4 Verrucomicrobia.</title>
        <authorList>
            <person name="Xi F."/>
        </authorList>
    </citation>
    <scope>NUCLEOTIDE SEQUENCE [LARGE SCALE GENOMIC DNA]</scope>
    <source>
        <strain evidence="9 10">CK1056</strain>
    </source>
</reference>
<evidence type="ECO:0000256" key="1">
    <source>
        <dbReference type="ARBA" id="ARBA00004323"/>
    </source>
</evidence>
<dbReference type="Pfam" id="PF14307">
    <property type="entry name" value="Glyco_tran_WbsX"/>
    <property type="match status" value="1"/>
</dbReference>
<evidence type="ECO:0000256" key="7">
    <source>
        <dbReference type="ARBA" id="ARBA00023136"/>
    </source>
</evidence>
<evidence type="ECO:0000256" key="3">
    <source>
        <dbReference type="ARBA" id="ARBA00022801"/>
    </source>
</evidence>
<protein>
    <recommendedName>
        <fullName evidence="8">LTD domain-containing protein</fullName>
    </recommendedName>
</protein>
<dbReference type="GO" id="GO:0004559">
    <property type="term" value="F:alpha-mannosidase activity"/>
    <property type="evidence" value="ECO:0007669"/>
    <property type="project" value="TreeGrafter"/>
</dbReference>
<keyword evidence="2" id="KW-0812">Transmembrane</keyword>
<feature type="domain" description="LTD" evidence="8">
    <location>
        <begin position="412"/>
        <end position="544"/>
    </location>
</feature>
<evidence type="ECO:0000259" key="8">
    <source>
        <dbReference type="PROSITE" id="PS51841"/>
    </source>
</evidence>
<keyword evidence="10" id="KW-1185">Reference proteome</keyword>
<keyword evidence="7" id="KW-0472">Membrane</keyword>
<dbReference type="PANTHER" id="PTHR13572">
    <property type="entry name" value="ENDO-ALPHA-1,2-MANNOSIDASE"/>
    <property type="match status" value="1"/>
</dbReference>
<dbReference type="Gene3D" id="3.20.20.80">
    <property type="entry name" value="Glycosidases"/>
    <property type="match status" value="1"/>
</dbReference>
<gene>
    <name evidence="9" type="ORF">G0Q06_03835</name>
</gene>
<dbReference type="PROSITE" id="PS51841">
    <property type="entry name" value="LTD"/>
    <property type="match status" value="1"/>
</dbReference>
<dbReference type="InterPro" id="IPR001322">
    <property type="entry name" value="Lamin_tail_dom"/>
</dbReference>
<dbReference type="AlphaFoldDB" id="A0A6B2LZJ3"/>
<evidence type="ECO:0000313" key="9">
    <source>
        <dbReference type="EMBL" id="NDV61572.1"/>
    </source>
</evidence>
<evidence type="ECO:0000256" key="5">
    <source>
        <dbReference type="ARBA" id="ARBA00022989"/>
    </source>
</evidence>